<accession>A0ABV0EYJ0</accession>
<reference evidence="3 4" key="2">
    <citation type="submission" date="2024-02" db="EMBL/GenBank/DDBJ databases">
        <title>The Genome Sequence of Enterococcus sp. DIV0159.</title>
        <authorList>
            <person name="Earl A."/>
            <person name="Manson A."/>
            <person name="Gilmore M."/>
            <person name="Sanders J."/>
            <person name="Shea T."/>
            <person name="Howe W."/>
            <person name="Livny J."/>
            <person name="Cuomo C."/>
            <person name="Neafsey D."/>
            <person name="Birren B."/>
        </authorList>
    </citation>
    <scope>NUCLEOTIDE SEQUENCE [LARGE SCALE GENOMIC DNA]</scope>
    <source>
        <strain evidence="3 4">665A</strain>
    </source>
</reference>
<feature type="transmembrane region" description="Helical" evidence="2">
    <location>
        <begin position="176"/>
        <end position="198"/>
    </location>
</feature>
<dbReference type="Proteomes" id="UP000664357">
    <property type="component" value="Unassembled WGS sequence"/>
</dbReference>
<evidence type="ECO:0000313" key="4">
    <source>
        <dbReference type="Proteomes" id="UP000664357"/>
    </source>
</evidence>
<dbReference type="NCBIfam" id="TIGR02228">
    <property type="entry name" value="sigpep_I_arch"/>
    <property type="match status" value="1"/>
</dbReference>
<sequence>MPEHRYRGYQPEVMHFSSEKKSNRGRVFLFVYNLFFYTLTIGVLVMAVMFAFSSKSEASILGYRFYTVLTSSMKPTKDSQPGGFDAGDVTIVKMIKGSDAKEGDIVTYAVGDEGSFLTHRLIEKIGEMEGREGNFVITKGDANNSKDPPINEDRIMGKVIYAIPKLGNAIEFVRGQFWACLVCLLSIFGFFIVLKAYLFSDEETAKSKHYPNYS</sequence>
<organism evidence="3 4">
    <name type="scientific">Candidatus Enterococcus ferrettii</name>
    <dbReference type="NCBI Taxonomy" id="2815324"/>
    <lineage>
        <taxon>Bacteria</taxon>
        <taxon>Bacillati</taxon>
        <taxon>Bacillota</taxon>
        <taxon>Bacilli</taxon>
        <taxon>Lactobacillales</taxon>
        <taxon>Enterococcaceae</taxon>
        <taxon>Enterococcus</taxon>
    </lineage>
</organism>
<comment type="caution">
    <text evidence="3">The sequence shown here is derived from an EMBL/GenBank/DDBJ whole genome shotgun (WGS) entry which is preliminary data.</text>
</comment>
<dbReference type="CDD" id="cd06530">
    <property type="entry name" value="S26_SPase_I"/>
    <property type="match status" value="1"/>
</dbReference>
<name>A0ABV0EYJ0_9ENTE</name>
<keyword evidence="2" id="KW-0812">Transmembrane</keyword>
<evidence type="ECO:0000256" key="1">
    <source>
        <dbReference type="NCBIfam" id="TIGR02228"/>
    </source>
</evidence>
<evidence type="ECO:0000256" key="2">
    <source>
        <dbReference type="SAM" id="Phobius"/>
    </source>
</evidence>
<dbReference type="EMBL" id="JAFREL020000005">
    <property type="protein sequence ID" value="MEO1772689.1"/>
    <property type="molecule type" value="Genomic_DNA"/>
</dbReference>
<proteinExistence type="predicted"/>
<dbReference type="InterPro" id="IPR001733">
    <property type="entry name" value="Peptidase_S26B"/>
</dbReference>
<keyword evidence="2" id="KW-1133">Transmembrane helix</keyword>
<gene>
    <name evidence="3" type="ORF">JZO67_004671</name>
</gene>
<dbReference type="RefSeq" id="WP_207705176.1">
    <property type="nucleotide sequence ID" value="NZ_JAFREL020000005.1"/>
</dbReference>
<reference evidence="3 4" key="1">
    <citation type="submission" date="2021-03" db="EMBL/GenBank/DDBJ databases">
        <authorList>
            <person name="Gilmore M.S."/>
            <person name="Schwartzman J."/>
            <person name="Van Tyne D."/>
            <person name="Martin M."/>
            <person name="Earl A.M."/>
            <person name="Manson A.L."/>
            <person name="Straub T."/>
            <person name="Salamzade R."/>
            <person name="Saavedra J."/>
            <person name="Lebreton F."/>
            <person name="Prichula J."/>
            <person name="Schaufler K."/>
            <person name="Gaca A."/>
            <person name="Sgardioli B."/>
            <person name="Wagenaar J."/>
            <person name="Strong T."/>
        </authorList>
    </citation>
    <scope>NUCLEOTIDE SEQUENCE [LARGE SCALE GENOMIC DNA]</scope>
    <source>
        <strain evidence="3 4">665A</strain>
    </source>
</reference>
<evidence type="ECO:0000313" key="3">
    <source>
        <dbReference type="EMBL" id="MEO1772689.1"/>
    </source>
</evidence>
<protein>
    <recommendedName>
        <fullName evidence="1">Signal peptidase I</fullName>
        <ecNumber evidence="1">3.4.21.89</ecNumber>
    </recommendedName>
</protein>
<feature type="transmembrane region" description="Helical" evidence="2">
    <location>
        <begin position="27"/>
        <end position="52"/>
    </location>
</feature>
<keyword evidence="4" id="KW-1185">Reference proteome</keyword>
<keyword evidence="2" id="KW-0472">Membrane</keyword>
<dbReference type="InterPro" id="IPR019533">
    <property type="entry name" value="Peptidase_S26"/>
</dbReference>
<dbReference type="EC" id="3.4.21.89" evidence="1"/>